<dbReference type="SMART" id="SM00382">
    <property type="entry name" value="AAA"/>
    <property type="match status" value="1"/>
</dbReference>
<gene>
    <name evidence="5" type="ORF">DWV29_26015</name>
</gene>
<dbReference type="PROSITE" id="PS50045">
    <property type="entry name" value="SIGMA54_INTERACT_4"/>
    <property type="match status" value="1"/>
</dbReference>
<dbReference type="OrthoDB" id="9764280at2"/>
<dbReference type="PROSITE" id="PS50112">
    <property type="entry name" value="PAS"/>
    <property type="match status" value="1"/>
</dbReference>
<dbReference type="RefSeq" id="WP_007715954.1">
    <property type="nucleotide sequence ID" value="NZ_JAWRJJ010000258.1"/>
</dbReference>
<organism evidence="5 6">
    <name type="scientific">Enterocloster asparagiformis</name>
    <dbReference type="NCBI Taxonomy" id="333367"/>
    <lineage>
        <taxon>Bacteria</taxon>
        <taxon>Bacillati</taxon>
        <taxon>Bacillota</taxon>
        <taxon>Clostridia</taxon>
        <taxon>Lachnospirales</taxon>
        <taxon>Lachnospiraceae</taxon>
        <taxon>Enterocloster</taxon>
    </lineage>
</organism>
<dbReference type="SMART" id="SM00091">
    <property type="entry name" value="PAS"/>
    <property type="match status" value="1"/>
</dbReference>
<dbReference type="PROSITE" id="PS00676">
    <property type="entry name" value="SIGMA54_INTERACT_2"/>
    <property type="match status" value="1"/>
</dbReference>
<feature type="domain" description="PAS" evidence="4">
    <location>
        <begin position="17"/>
        <end position="68"/>
    </location>
</feature>
<evidence type="ECO:0000259" key="4">
    <source>
        <dbReference type="PROSITE" id="PS50112"/>
    </source>
</evidence>
<dbReference type="InterPro" id="IPR027417">
    <property type="entry name" value="P-loop_NTPase"/>
</dbReference>
<dbReference type="FunFam" id="3.40.50.300:FF:000006">
    <property type="entry name" value="DNA-binding transcriptional regulator NtrC"/>
    <property type="match status" value="1"/>
</dbReference>
<keyword evidence="2" id="KW-0067">ATP-binding</keyword>
<dbReference type="GO" id="GO:0006355">
    <property type="term" value="P:regulation of DNA-templated transcription"/>
    <property type="evidence" value="ECO:0007669"/>
    <property type="project" value="InterPro"/>
</dbReference>
<dbReference type="Pfam" id="PF13426">
    <property type="entry name" value="PAS_9"/>
    <property type="match status" value="1"/>
</dbReference>
<dbReference type="InterPro" id="IPR035965">
    <property type="entry name" value="PAS-like_dom_sf"/>
</dbReference>
<dbReference type="SUPFAM" id="SSF46689">
    <property type="entry name" value="Homeodomain-like"/>
    <property type="match status" value="1"/>
</dbReference>
<dbReference type="CDD" id="cd00130">
    <property type="entry name" value="PAS"/>
    <property type="match status" value="1"/>
</dbReference>
<evidence type="ECO:0000313" key="6">
    <source>
        <dbReference type="Proteomes" id="UP000283880"/>
    </source>
</evidence>
<proteinExistence type="predicted"/>
<keyword evidence="1" id="KW-0547">Nucleotide-binding</keyword>
<sequence length="476" mass="53972">MERGIMRNSAIIPWNLHPSEFQRLIDSMYDEVLIYDNQYTIVYINDACSRHYGYQPEQMIGKSFFEFVDGNCWDISVLPVIYEKKKTYAVKQKTKLGSELLTIAVPIFDSQKNLAYVIMNVRDNLSGVKLFNPDYIYRKSSLSYSTVPMCKSREMEQVIQFAERISQVDVTCILTGESGTGKTMVARYIHSISPRNARPFISLNCASIPNELVESELFGYIKGAFTGANTQGKKGLFEAASGGTLLLDEIAELSLSTQAKLLHVLQDHEFIPIGGSSPVKVDVRIIAATNKNLRQMVADGQFREDLFYRLNVVEIYLPPLRKRKADIPDLIQQFLKEFNEKYNLSRSLDSHALETLVNYEWKGNVRELRHMIERLVVTVTGDLITTGHLPQNMTGSTDTGTAREVPKITDYHTRMQNFEEAMIREAYQKCGSSRKMAAYLNISQTKANRLIQKYLLGNGSKKDIAVHPAGAEDLLQ</sequence>
<evidence type="ECO:0000313" key="5">
    <source>
        <dbReference type="EMBL" id="RGX21956.1"/>
    </source>
</evidence>
<dbReference type="SUPFAM" id="SSF52540">
    <property type="entry name" value="P-loop containing nucleoside triphosphate hydrolases"/>
    <property type="match status" value="1"/>
</dbReference>
<dbReference type="Gene3D" id="3.40.50.300">
    <property type="entry name" value="P-loop containing nucleotide triphosphate hydrolases"/>
    <property type="match status" value="1"/>
</dbReference>
<evidence type="ECO:0000256" key="1">
    <source>
        <dbReference type="ARBA" id="ARBA00022741"/>
    </source>
</evidence>
<dbReference type="EMBL" id="QSBM01000029">
    <property type="protein sequence ID" value="RGX21956.1"/>
    <property type="molecule type" value="Genomic_DNA"/>
</dbReference>
<dbReference type="CDD" id="cd00009">
    <property type="entry name" value="AAA"/>
    <property type="match status" value="1"/>
</dbReference>
<dbReference type="Gene3D" id="1.10.8.60">
    <property type="match status" value="1"/>
</dbReference>
<evidence type="ECO:0000259" key="3">
    <source>
        <dbReference type="PROSITE" id="PS50045"/>
    </source>
</evidence>
<dbReference type="InterPro" id="IPR009057">
    <property type="entry name" value="Homeodomain-like_sf"/>
</dbReference>
<dbReference type="InterPro" id="IPR000014">
    <property type="entry name" value="PAS"/>
</dbReference>
<comment type="caution">
    <text evidence="5">The sequence shown here is derived from an EMBL/GenBank/DDBJ whole genome shotgun (WGS) entry which is preliminary data.</text>
</comment>
<feature type="domain" description="Sigma-54 factor interaction" evidence="3">
    <location>
        <begin position="148"/>
        <end position="377"/>
    </location>
</feature>
<dbReference type="Gene3D" id="3.30.450.20">
    <property type="entry name" value="PAS domain"/>
    <property type="match status" value="1"/>
</dbReference>
<dbReference type="AlphaFoldDB" id="A0A413F7J3"/>
<accession>A0A413F7J3</accession>
<dbReference type="PANTHER" id="PTHR32071">
    <property type="entry name" value="TRANSCRIPTIONAL REGULATORY PROTEIN"/>
    <property type="match status" value="1"/>
</dbReference>
<reference evidence="5 6" key="1">
    <citation type="submission" date="2018-08" db="EMBL/GenBank/DDBJ databases">
        <title>A genome reference for cultivated species of the human gut microbiota.</title>
        <authorList>
            <person name="Zou Y."/>
            <person name="Xue W."/>
            <person name="Luo G."/>
        </authorList>
    </citation>
    <scope>NUCLEOTIDE SEQUENCE [LARGE SCALE GENOMIC DNA]</scope>
    <source>
        <strain evidence="5 6">AF04-15</strain>
    </source>
</reference>
<name>A0A413F7J3_9FIRM</name>
<dbReference type="Proteomes" id="UP000283880">
    <property type="component" value="Unassembled WGS sequence"/>
</dbReference>
<dbReference type="Pfam" id="PF00158">
    <property type="entry name" value="Sigma54_activat"/>
    <property type="match status" value="1"/>
</dbReference>
<dbReference type="GO" id="GO:0005524">
    <property type="term" value="F:ATP binding"/>
    <property type="evidence" value="ECO:0007669"/>
    <property type="project" value="UniProtKB-KW"/>
</dbReference>
<dbReference type="Gene3D" id="1.10.10.60">
    <property type="entry name" value="Homeodomain-like"/>
    <property type="match status" value="1"/>
</dbReference>
<dbReference type="InterPro" id="IPR058031">
    <property type="entry name" value="AAA_lid_NorR"/>
</dbReference>
<dbReference type="InterPro" id="IPR002078">
    <property type="entry name" value="Sigma_54_int"/>
</dbReference>
<dbReference type="InterPro" id="IPR003593">
    <property type="entry name" value="AAA+_ATPase"/>
</dbReference>
<protein>
    <submittedName>
        <fullName evidence="5">PAS domain-containing protein</fullName>
    </submittedName>
</protein>
<dbReference type="Pfam" id="PF25601">
    <property type="entry name" value="AAA_lid_14"/>
    <property type="match status" value="1"/>
</dbReference>
<dbReference type="SUPFAM" id="SSF55785">
    <property type="entry name" value="PYP-like sensor domain (PAS domain)"/>
    <property type="match status" value="1"/>
</dbReference>
<dbReference type="InterPro" id="IPR025943">
    <property type="entry name" value="Sigma_54_int_dom_ATP-bd_2"/>
</dbReference>
<dbReference type="NCBIfam" id="TIGR00229">
    <property type="entry name" value="sensory_box"/>
    <property type="match status" value="1"/>
</dbReference>
<evidence type="ECO:0000256" key="2">
    <source>
        <dbReference type="ARBA" id="ARBA00022840"/>
    </source>
</evidence>